<comment type="caution">
    <text evidence="1">The sequence shown here is derived from an EMBL/GenBank/DDBJ whole genome shotgun (WGS) entry which is preliminary data.</text>
</comment>
<keyword evidence="2" id="KW-1185">Reference proteome</keyword>
<organism evidence="1 2">
    <name type="scientific">Entotheonella factor</name>
    <dbReference type="NCBI Taxonomy" id="1429438"/>
    <lineage>
        <taxon>Bacteria</taxon>
        <taxon>Pseudomonadati</taxon>
        <taxon>Nitrospinota/Tectimicrobiota group</taxon>
        <taxon>Candidatus Tectimicrobiota</taxon>
        <taxon>Candidatus Entotheonellia</taxon>
        <taxon>Candidatus Entotheonellales</taxon>
        <taxon>Candidatus Entotheonellaceae</taxon>
        <taxon>Candidatus Entotheonella</taxon>
    </lineage>
</organism>
<dbReference type="HOGENOM" id="CLU_1913240_0_0_7"/>
<dbReference type="AlphaFoldDB" id="W4LX71"/>
<evidence type="ECO:0008006" key="3">
    <source>
        <dbReference type="Google" id="ProtNLM"/>
    </source>
</evidence>
<proteinExistence type="predicted"/>
<dbReference type="GO" id="GO:0006355">
    <property type="term" value="P:regulation of DNA-templated transcription"/>
    <property type="evidence" value="ECO:0007669"/>
    <property type="project" value="InterPro"/>
</dbReference>
<dbReference type="SUPFAM" id="SSF47598">
    <property type="entry name" value="Ribbon-helix-helix"/>
    <property type="match status" value="1"/>
</dbReference>
<evidence type="ECO:0000313" key="2">
    <source>
        <dbReference type="Proteomes" id="UP000019141"/>
    </source>
</evidence>
<sequence length="132" mass="15459">MARHSLNLPKQLKQQAETWAQQQGVSLNQFILWAISEKMERLENQLDDPRFPHVAYQRGVAGQLTPKIRDTNIRVQTIVIAHRDWKLSHAQIAEDYDLTDIQVRDAWAFYQAHRDEIDAVITEEEILEQTRA</sequence>
<name>W4LX71_ENTF1</name>
<dbReference type="EMBL" id="AZHW01000138">
    <property type="protein sequence ID" value="ETX02498.1"/>
    <property type="molecule type" value="Genomic_DNA"/>
</dbReference>
<dbReference type="InterPro" id="IPR009057">
    <property type="entry name" value="Homeodomain-like_sf"/>
</dbReference>
<dbReference type="InterPro" id="IPR036388">
    <property type="entry name" value="WH-like_DNA-bd_sf"/>
</dbReference>
<reference evidence="1 2" key="1">
    <citation type="journal article" date="2014" name="Nature">
        <title>An environmental bacterial taxon with a large and distinct metabolic repertoire.</title>
        <authorList>
            <person name="Wilson M.C."/>
            <person name="Mori T."/>
            <person name="Ruckert C."/>
            <person name="Uria A.R."/>
            <person name="Helf M.J."/>
            <person name="Takada K."/>
            <person name="Gernert C."/>
            <person name="Steffens U.A."/>
            <person name="Heycke N."/>
            <person name="Schmitt S."/>
            <person name="Rinke C."/>
            <person name="Helfrich E.J."/>
            <person name="Brachmann A.O."/>
            <person name="Gurgui C."/>
            <person name="Wakimoto T."/>
            <person name="Kracht M."/>
            <person name="Crusemann M."/>
            <person name="Hentschel U."/>
            <person name="Abe I."/>
            <person name="Matsunaga S."/>
            <person name="Kalinowski J."/>
            <person name="Takeyama H."/>
            <person name="Piel J."/>
        </authorList>
    </citation>
    <scope>NUCLEOTIDE SEQUENCE [LARGE SCALE GENOMIC DNA]</scope>
    <source>
        <strain evidence="2">TSY1</strain>
    </source>
</reference>
<dbReference type="Pfam" id="PF04255">
    <property type="entry name" value="DUF433"/>
    <property type="match status" value="1"/>
</dbReference>
<dbReference type="Gene3D" id="1.10.10.10">
    <property type="entry name" value="Winged helix-like DNA-binding domain superfamily/Winged helix DNA-binding domain"/>
    <property type="match status" value="1"/>
</dbReference>
<dbReference type="Proteomes" id="UP000019141">
    <property type="component" value="Unassembled WGS sequence"/>
</dbReference>
<gene>
    <name evidence="1" type="ORF">ETSY1_03365</name>
</gene>
<dbReference type="InterPro" id="IPR007367">
    <property type="entry name" value="DUF433"/>
</dbReference>
<evidence type="ECO:0000313" key="1">
    <source>
        <dbReference type="EMBL" id="ETX02498.1"/>
    </source>
</evidence>
<dbReference type="SUPFAM" id="SSF46689">
    <property type="entry name" value="Homeodomain-like"/>
    <property type="match status" value="1"/>
</dbReference>
<dbReference type="InterPro" id="IPR010985">
    <property type="entry name" value="Ribbon_hlx_hlx"/>
</dbReference>
<accession>W4LX71</accession>
<protein>
    <recommendedName>
        <fullName evidence="3">DUF433 domain-containing protein</fullName>
    </recommendedName>
</protein>